<feature type="compositionally biased region" description="Low complexity" evidence="1">
    <location>
        <begin position="135"/>
        <end position="147"/>
    </location>
</feature>
<feature type="transmembrane region" description="Helical" evidence="2">
    <location>
        <begin position="99"/>
        <end position="118"/>
    </location>
</feature>
<keyword evidence="2" id="KW-0472">Membrane</keyword>
<dbReference type="OrthoDB" id="3386698at2"/>
<evidence type="ECO:0000256" key="2">
    <source>
        <dbReference type="SAM" id="Phobius"/>
    </source>
</evidence>
<evidence type="ECO:0000256" key="1">
    <source>
        <dbReference type="SAM" id="MobiDB-lite"/>
    </source>
</evidence>
<dbReference type="PATRIC" id="fig|307121.4.peg.6510"/>
<keyword evidence="4" id="KW-1185">Reference proteome</keyword>
<dbReference type="EMBL" id="LT598496">
    <property type="protein sequence ID" value="SBV30787.1"/>
    <property type="molecule type" value="Genomic_DNA"/>
</dbReference>
<gene>
    <name evidence="3" type="ORF">GA0070620_6389</name>
</gene>
<organism evidence="3 4">
    <name type="scientific">Micromonospora krabiensis</name>
    <dbReference type="NCBI Taxonomy" id="307121"/>
    <lineage>
        <taxon>Bacteria</taxon>
        <taxon>Bacillati</taxon>
        <taxon>Actinomycetota</taxon>
        <taxon>Actinomycetes</taxon>
        <taxon>Micromonosporales</taxon>
        <taxon>Micromonosporaceae</taxon>
        <taxon>Micromonospora</taxon>
    </lineage>
</organism>
<evidence type="ECO:0000313" key="4">
    <source>
        <dbReference type="Proteomes" id="UP000199393"/>
    </source>
</evidence>
<proteinExistence type="predicted"/>
<evidence type="ECO:0000313" key="3">
    <source>
        <dbReference type="EMBL" id="SBV30787.1"/>
    </source>
</evidence>
<protein>
    <submittedName>
        <fullName evidence="3">Uncharacterized protein</fullName>
    </submittedName>
</protein>
<dbReference type="STRING" id="307121.GA0070620_6389"/>
<sequence length="299" mass="30674">MTAQGVLLVAAVVWAVSLIRSVRLRALVASLPLPMTAALLATGYSVGGAHLVGVVGLNLFFGVVALTHHRLRWPILLADVAGVAGYVVLAAALRPFTVPFGPALAATVGLWLLTMLVLRRHTPAGPPVGGRPLHAGHPAASAAPPAGGDVGRPVEPSGPRRPVPAVAKLLLILGGAALSGLLGQLLRGLVVTFPYAGVLVAVEVRRDLPTFTRHFARNSLALVGFLVGVHAGQDAGLPAGLAAGWAGFALVAAAVHLPQLWHGKRRPGAVTATGCAPRLINDDEKRDVLSGRADARATR</sequence>
<name>A0A1C3NDW9_9ACTN</name>
<keyword evidence="2" id="KW-1133">Transmembrane helix</keyword>
<keyword evidence="2" id="KW-0812">Transmembrane</keyword>
<accession>A0A1C3NDW9</accession>
<feature type="transmembrane region" description="Helical" evidence="2">
    <location>
        <begin position="37"/>
        <end position="61"/>
    </location>
</feature>
<dbReference type="Proteomes" id="UP000199393">
    <property type="component" value="Chromosome I"/>
</dbReference>
<feature type="region of interest" description="Disordered" evidence="1">
    <location>
        <begin position="127"/>
        <end position="159"/>
    </location>
</feature>
<dbReference type="AlphaFoldDB" id="A0A1C3NDW9"/>
<reference evidence="4" key="1">
    <citation type="submission" date="2016-06" db="EMBL/GenBank/DDBJ databases">
        <authorList>
            <person name="Varghese N."/>
            <person name="Submissions Spin"/>
        </authorList>
    </citation>
    <scope>NUCLEOTIDE SEQUENCE [LARGE SCALE GENOMIC DNA]</scope>
    <source>
        <strain evidence="4">DSM 45344</strain>
    </source>
</reference>
<dbReference type="RefSeq" id="WP_091597323.1">
    <property type="nucleotide sequence ID" value="NZ_JBHRWG010000002.1"/>
</dbReference>
<feature type="transmembrane region" description="Helical" evidence="2">
    <location>
        <begin position="237"/>
        <end position="257"/>
    </location>
</feature>
<feature type="transmembrane region" description="Helical" evidence="2">
    <location>
        <begin position="73"/>
        <end position="93"/>
    </location>
</feature>